<accession>A0A2T3INL4</accession>
<dbReference type="EMBL" id="PYMK01000005">
    <property type="protein sequence ID" value="PSU29933.1"/>
    <property type="molecule type" value="Genomic_DNA"/>
</dbReference>
<comment type="caution">
    <text evidence="1">The sequence shown here is derived from an EMBL/GenBank/DDBJ whole genome shotgun (WGS) entry which is preliminary data.</text>
</comment>
<dbReference type="Proteomes" id="UP000240254">
    <property type="component" value="Unassembled WGS sequence"/>
</dbReference>
<name>A0A2T3INL4_9GAMM</name>
<dbReference type="AlphaFoldDB" id="A0A2T3INL4"/>
<sequence length="193" mass="21358">MKTVTLLIITSLLTTGCVTRKIHVLPEAEKITMLSPALAKQEHCQIIATHTIKDTHPNNVDRELKNTTFIKGGNHYAIVNVLDTRRSRPSSVVAEIYNCTNTTEVNNNHAILPGAGIVLPLRISETEANACRLLNTEVVKSTNPNNLQIQIANQTYMLGGNRFHITQVIEMKNDLPSSVVIDAYRCKTTTITN</sequence>
<dbReference type="OrthoDB" id="5816921at2"/>
<evidence type="ECO:0000313" key="1">
    <source>
        <dbReference type="EMBL" id="PSU29933.1"/>
    </source>
</evidence>
<dbReference type="RefSeq" id="WP_065176459.1">
    <property type="nucleotide sequence ID" value="NZ_LZFA01000013.1"/>
</dbReference>
<dbReference type="PROSITE" id="PS51257">
    <property type="entry name" value="PROKAR_LIPOPROTEIN"/>
    <property type="match status" value="1"/>
</dbReference>
<evidence type="ECO:0000313" key="2">
    <source>
        <dbReference type="Proteomes" id="UP000240254"/>
    </source>
</evidence>
<organism evidence="1 2">
    <name type="scientific">Photobacterium aquimaris</name>
    <dbReference type="NCBI Taxonomy" id="512643"/>
    <lineage>
        <taxon>Bacteria</taxon>
        <taxon>Pseudomonadati</taxon>
        <taxon>Pseudomonadota</taxon>
        <taxon>Gammaproteobacteria</taxon>
        <taxon>Vibrionales</taxon>
        <taxon>Vibrionaceae</taxon>
        <taxon>Photobacterium</taxon>
    </lineage>
</organism>
<reference evidence="1 2" key="1">
    <citation type="submission" date="2018-03" db="EMBL/GenBank/DDBJ databases">
        <title>Whole genome sequencing of Histamine producing bacteria.</title>
        <authorList>
            <person name="Butler K."/>
        </authorList>
    </citation>
    <scope>NUCLEOTIDE SEQUENCE [LARGE SCALE GENOMIC DNA]</scope>
    <source>
        <strain evidence="1 2">BS2</strain>
    </source>
</reference>
<proteinExistence type="predicted"/>
<protein>
    <submittedName>
        <fullName evidence="1">DUF1471 domain-containing protein</fullName>
    </submittedName>
</protein>
<gene>
    <name evidence="1" type="ORF">CTM88_05510</name>
</gene>